<dbReference type="AlphaFoldDB" id="A0A845QAD8"/>
<evidence type="ECO:0000313" key="1">
    <source>
        <dbReference type="EMBL" id="NBG95605.1"/>
    </source>
</evidence>
<keyword evidence="2" id="KW-1185">Reference proteome</keyword>
<accession>A0A845QAD8</accession>
<evidence type="ECO:0000313" key="2">
    <source>
        <dbReference type="Proteomes" id="UP000470384"/>
    </source>
</evidence>
<dbReference type="OrthoDB" id="5729189at2"/>
<name>A0A845QAD8_9HYPH</name>
<dbReference type="Pfam" id="PF00300">
    <property type="entry name" value="His_Phos_1"/>
    <property type="match status" value="1"/>
</dbReference>
<dbReference type="InterPro" id="IPR013078">
    <property type="entry name" value="His_Pase_superF_clade-1"/>
</dbReference>
<organism evidence="1 2">
    <name type="scientific">Pyruvatibacter mobilis</name>
    <dbReference type="NCBI Taxonomy" id="1712261"/>
    <lineage>
        <taxon>Bacteria</taxon>
        <taxon>Pseudomonadati</taxon>
        <taxon>Pseudomonadota</taxon>
        <taxon>Alphaproteobacteria</taxon>
        <taxon>Hyphomicrobiales</taxon>
        <taxon>Parvibaculaceae</taxon>
        <taxon>Pyruvatibacter</taxon>
    </lineage>
</organism>
<gene>
    <name evidence="1" type="ORF">GTQ45_07640</name>
</gene>
<proteinExistence type="predicted"/>
<dbReference type="InterPro" id="IPR029033">
    <property type="entry name" value="His_PPase_superfam"/>
</dbReference>
<dbReference type="SUPFAM" id="SSF53254">
    <property type="entry name" value="Phosphoglycerate mutase-like"/>
    <property type="match status" value="1"/>
</dbReference>
<dbReference type="CDD" id="cd07067">
    <property type="entry name" value="HP_PGM_like"/>
    <property type="match status" value="1"/>
</dbReference>
<protein>
    <submittedName>
        <fullName evidence="1">Histidine phosphatase family protein</fullName>
    </submittedName>
</protein>
<dbReference type="SMART" id="SM00855">
    <property type="entry name" value="PGAM"/>
    <property type="match status" value="1"/>
</dbReference>
<sequence length="193" mass="21120">MPRIYMIRHGKAAAGWGADADPGLDAEGQAQAEAVANEIVSTVGPDITFPLMTSPLKRCRETSMPLARLWSAVPVVEPAVSEIPSPTDNLDERAQWLRRIMPGTWADIEKDPTSTGVDFVGWRNALVDRLKQLEEDTVIFSHFIAINAAVGAAMDDDRVVCFRPDNCSITCFDVTPELLKVVSLGREADTVVR</sequence>
<reference evidence="1 2" key="1">
    <citation type="journal article" date="2016" name="Int. J. Syst. Evol. Microbiol.">
        <title>Pyruvatibacter mobilis gen. nov., sp. nov., a marine bacterium from the culture broth of Picochlorum sp. 122.</title>
        <authorList>
            <person name="Wang G."/>
            <person name="Tang M."/>
            <person name="Wu H."/>
            <person name="Dai S."/>
            <person name="Li T."/>
            <person name="Chen C."/>
            <person name="He H."/>
            <person name="Fan J."/>
            <person name="Xiang W."/>
            <person name="Li X."/>
        </authorList>
    </citation>
    <scope>NUCLEOTIDE SEQUENCE [LARGE SCALE GENOMIC DNA]</scope>
    <source>
        <strain evidence="1 2">GYP-11</strain>
    </source>
</reference>
<dbReference type="Proteomes" id="UP000470384">
    <property type="component" value="Unassembled WGS sequence"/>
</dbReference>
<dbReference type="EMBL" id="WXYQ01000005">
    <property type="protein sequence ID" value="NBG95605.1"/>
    <property type="molecule type" value="Genomic_DNA"/>
</dbReference>
<dbReference type="Gene3D" id="3.40.50.1240">
    <property type="entry name" value="Phosphoglycerate mutase-like"/>
    <property type="match status" value="1"/>
</dbReference>
<dbReference type="RefSeq" id="WP_160587538.1">
    <property type="nucleotide sequence ID" value="NZ_BMHN01000001.1"/>
</dbReference>
<dbReference type="GeneID" id="300654930"/>
<comment type="caution">
    <text evidence="1">The sequence shown here is derived from an EMBL/GenBank/DDBJ whole genome shotgun (WGS) entry which is preliminary data.</text>
</comment>